<dbReference type="PRINTS" id="PR00469">
    <property type="entry name" value="PNDRDTASEII"/>
</dbReference>
<keyword evidence="9" id="KW-1185">Reference proteome</keyword>
<dbReference type="PANTHER" id="PTHR48105">
    <property type="entry name" value="THIOREDOXIN REDUCTASE 1-RELATED-RELATED"/>
    <property type="match status" value="1"/>
</dbReference>
<dbReference type="SUPFAM" id="SSF51905">
    <property type="entry name" value="FAD/NAD(P)-binding domain"/>
    <property type="match status" value="1"/>
</dbReference>
<keyword evidence="5 6" id="KW-0560">Oxidoreductase</keyword>
<keyword evidence="4 6" id="KW-0521">NADP</keyword>
<dbReference type="EMBL" id="JAFBER010000003">
    <property type="protein sequence ID" value="MBM7644525.1"/>
    <property type="molecule type" value="Genomic_DNA"/>
</dbReference>
<dbReference type="Gene3D" id="3.50.50.60">
    <property type="entry name" value="FAD/NAD(P)-binding domain"/>
    <property type="match status" value="2"/>
</dbReference>
<evidence type="ECO:0000256" key="6">
    <source>
        <dbReference type="HAMAP-Rule" id="MF_01685"/>
    </source>
</evidence>
<feature type="domain" description="FAD/NAD(P)-binding" evidence="7">
    <location>
        <begin position="7"/>
        <end position="302"/>
    </location>
</feature>
<feature type="binding site" evidence="6">
    <location>
        <position position="89"/>
    </location>
    <ligand>
        <name>FAD</name>
        <dbReference type="ChEBI" id="CHEBI:57692"/>
    </ligand>
</feature>
<dbReference type="InterPro" id="IPR022890">
    <property type="entry name" value="Fd--NADP_Rdtase_type_2"/>
</dbReference>
<dbReference type="HAMAP" id="MF_01685">
    <property type="entry name" value="FENR2"/>
    <property type="match status" value="1"/>
</dbReference>
<keyword evidence="2 6" id="KW-0285">Flavoprotein</keyword>
<feature type="binding site" evidence="6">
    <location>
        <position position="286"/>
    </location>
    <ligand>
        <name>FAD</name>
        <dbReference type="ChEBI" id="CHEBI:57692"/>
    </ligand>
</feature>
<comment type="similarity">
    <text evidence="6">Belongs to the ferredoxin--NADP reductase type 2 family.</text>
</comment>
<dbReference type="InterPro" id="IPR036188">
    <property type="entry name" value="FAD/NAD-bd_sf"/>
</dbReference>
<organism evidence="8 9">
    <name type="scientific">Scopulibacillus daqui</name>
    <dbReference type="NCBI Taxonomy" id="1469162"/>
    <lineage>
        <taxon>Bacteria</taxon>
        <taxon>Bacillati</taxon>
        <taxon>Bacillota</taxon>
        <taxon>Bacilli</taxon>
        <taxon>Bacillales</taxon>
        <taxon>Sporolactobacillaceae</taxon>
        <taxon>Scopulibacillus</taxon>
    </lineage>
</organism>
<evidence type="ECO:0000256" key="3">
    <source>
        <dbReference type="ARBA" id="ARBA00022827"/>
    </source>
</evidence>
<evidence type="ECO:0000256" key="1">
    <source>
        <dbReference type="ARBA" id="ARBA00011738"/>
    </source>
</evidence>
<dbReference type="RefSeq" id="WP_205002490.1">
    <property type="nucleotide sequence ID" value="NZ_JAFBER010000003.1"/>
</dbReference>
<name>A0ABS2PWW4_9BACL</name>
<comment type="cofactor">
    <cofactor evidence="6">
        <name>FAD</name>
        <dbReference type="ChEBI" id="CHEBI:57692"/>
    </cofactor>
    <text evidence="6">Binds 1 FAD per subunit.</text>
</comment>
<evidence type="ECO:0000259" key="7">
    <source>
        <dbReference type="Pfam" id="PF07992"/>
    </source>
</evidence>
<dbReference type="InterPro" id="IPR050097">
    <property type="entry name" value="Ferredoxin-NADP_redctase_2"/>
</dbReference>
<sequence>MRNNECFDVTIIGGGSAGLFAAYYAGMRGMKTKIIEYHHDLGGTVSVFYPDKYIYDIGGIPKISGRDLISQIKEQAFRFDPTLILGQAVEGLKKMEDGLFKLTASSGETHYSKTVIIAAGPGLFKIRRPKLKNIEHYEDKGVHYEPKDLTGFAGKCTAVFGDVQSSCRMAVQLSKTARHVYLICSRSGSKGLEKEMEELLKANVEVKCPCTVTGLYGDKQHLSTVTVESTDKRKIENLNVDDFIISQGYHFDLDPVKNWGFSLNGRRIPVNEKMETKIEGVYAAGDIAGYPNKWRLIASAFNEAITAVNSAKARIDPSAPAQVYSSILMDN</sequence>
<comment type="subunit">
    <text evidence="1 6">Homodimer.</text>
</comment>
<protein>
    <recommendedName>
        <fullName evidence="6">Ferredoxin--NADP reductase</fullName>
        <shortName evidence="6">FNR</shortName>
        <shortName evidence="6">Fd-NADP(+) reductase</shortName>
        <ecNumber evidence="6">1.18.1.2</ecNumber>
    </recommendedName>
</protein>
<evidence type="ECO:0000313" key="9">
    <source>
        <dbReference type="Proteomes" id="UP000808914"/>
    </source>
</evidence>
<evidence type="ECO:0000313" key="8">
    <source>
        <dbReference type="EMBL" id="MBM7644525.1"/>
    </source>
</evidence>
<proteinExistence type="inferred from homology"/>
<dbReference type="Proteomes" id="UP000808914">
    <property type="component" value="Unassembled WGS sequence"/>
</dbReference>
<accession>A0ABS2PWW4</accession>
<feature type="binding site" evidence="6">
    <location>
        <position position="36"/>
    </location>
    <ligand>
        <name>FAD</name>
        <dbReference type="ChEBI" id="CHEBI:57692"/>
    </ligand>
</feature>
<reference evidence="8 9" key="1">
    <citation type="submission" date="2021-01" db="EMBL/GenBank/DDBJ databases">
        <title>Genomic Encyclopedia of Type Strains, Phase IV (KMG-IV): sequencing the most valuable type-strain genomes for metagenomic binning, comparative biology and taxonomic classification.</title>
        <authorList>
            <person name="Goeker M."/>
        </authorList>
    </citation>
    <scope>NUCLEOTIDE SEQUENCE [LARGE SCALE GENOMIC DNA]</scope>
    <source>
        <strain evidence="8 9">DSM 28236</strain>
    </source>
</reference>
<comment type="catalytic activity">
    <reaction evidence="6">
        <text>2 reduced [2Fe-2S]-[ferredoxin] + NADP(+) + H(+) = 2 oxidized [2Fe-2S]-[ferredoxin] + NADPH</text>
        <dbReference type="Rhea" id="RHEA:20125"/>
        <dbReference type="Rhea" id="RHEA-COMP:10000"/>
        <dbReference type="Rhea" id="RHEA-COMP:10001"/>
        <dbReference type="ChEBI" id="CHEBI:15378"/>
        <dbReference type="ChEBI" id="CHEBI:33737"/>
        <dbReference type="ChEBI" id="CHEBI:33738"/>
        <dbReference type="ChEBI" id="CHEBI:57783"/>
        <dbReference type="ChEBI" id="CHEBI:58349"/>
        <dbReference type="EC" id="1.18.1.2"/>
    </reaction>
</comment>
<feature type="binding site" evidence="6">
    <location>
        <position position="49"/>
    </location>
    <ligand>
        <name>FAD</name>
        <dbReference type="ChEBI" id="CHEBI:57692"/>
    </ligand>
</feature>
<dbReference type="InterPro" id="IPR023753">
    <property type="entry name" value="FAD/NAD-binding_dom"/>
</dbReference>
<keyword evidence="3 6" id="KW-0274">FAD</keyword>
<dbReference type="GO" id="GO:0004791">
    <property type="term" value="F:thioredoxin-disulfide reductase (NADPH) activity"/>
    <property type="evidence" value="ECO:0007669"/>
    <property type="project" value="UniProtKB-EC"/>
</dbReference>
<dbReference type="PRINTS" id="PR00368">
    <property type="entry name" value="FADPNR"/>
</dbReference>
<dbReference type="Pfam" id="PF07992">
    <property type="entry name" value="Pyr_redox_2"/>
    <property type="match status" value="1"/>
</dbReference>
<evidence type="ECO:0000256" key="2">
    <source>
        <dbReference type="ARBA" id="ARBA00022630"/>
    </source>
</evidence>
<evidence type="ECO:0000256" key="4">
    <source>
        <dbReference type="ARBA" id="ARBA00022857"/>
    </source>
</evidence>
<comment type="caution">
    <text evidence="6">Lacks conserved residue(s) required for the propagation of feature annotation.</text>
</comment>
<gene>
    <name evidence="8" type="ORF">JOD45_000718</name>
</gene>
<feature type="binding site" evidence="6">
    <location>
        <position position="124"/>
    </location>
    <ligand>
        <name>FAD</name>
        <dbReference type="ChEBI" id="CHEBI:57692"/>
    </ligand>
</feature>
<comment type="caution">
    <text evidence="8">The sequence shown here is derived from an EMBL/GenBank/DDBJ whole genome shotgun (WGS) entry which is preliminary data.</text>
</comment>
<evidence type="ECO:0000256" key="5">
    <source>
        <dbReference type="ARBA" id="ARBA00023002"/>
    </source>
</evidence>
<dbReference type="EC" id="1.18.1.2" evidence="6"/>